<gene>
    <name evidence="2" type="ORF">FJV41_15855</name>
</gene>
<reference evidence="2 3" key="1">
    <citation type="submission" date="2019-06" db="EMBL/GenBank/DDBJ databases">
        <authorList>
            <person name="Livingstone P."/>
            <person name="Whitworth D."/>
        </authorList>
    </citation>
    <scope>NUCLEOTIDE SEQUENCE [LARGE SCALE GENOMIC DNA]</scope>
    <source>
        <strain evidence="2 3">AM401</strain>
    </source>
</reference>
<proteinExistence type="predicted"/>
<keyword evidence="1" id="KW-0732">Signal</keyword>
<evidence type="ECO:0008006" key="4">
    <source>
        <dbReference type="Google" id="ProtNLM"/>
    </source>
</evidence>
<name>A0A540X125_9BACT</name>
<comment type="caution">
    <text evidence="2">The sequence shown here is derived from an EMBL/GenBank/DDBJ whole genome shotgun (WGS) entry which is preliminary data.</text>
</comment>
<evidence type="ECO:0000256" key="1">
    <source>
        <dbReference type="SAM" id="SignalP"/>
    </source>
</evidence>
<accession>A0A540X125</accession>
<feature type="signal peptide" evidence="1">
    <location>
        <begin position="1"/>
        <end position="17"/>
    </location>
</feature>
<evidence type="ECO:0000313" key="3">
    <source>
        <dbReference type="Proteomes" id="UP000315369"/>
    </source>
</evidence>
<dbReference type="AlphaFoldDB" id="A0A540X125"/>
<evidence type="ECO:0000313" key="2">
    <source>
        <dbReference type="EMBL" id="TQF14959.1"/>
    </source>
</evidence>
<protein>
    <recommendedName>
        <fullName evidence="4">Lipoprotein</fullName>
    </recommendedName>
</protein>
<dbReference type="Proteomes" id="UP000315369">
    <property type="component" value="Unassembled WGS sequence"/>
</dbReference>
<dbReference type="OrthoDB" id="5383253at2"/>
<keyword evidence="3" id="KW-1185">Reference proteome</keyword>
<organism evidence="2 3">
    <name type="scientific">Myxococcus llanfairpwllgwyngyllgogerychwyrndrobwllllantysiliogogogochensis</name>
    <dbReference type="NCBI Taxonomy" id="2590453"/>
    <lineage>
        <taxon>Bacteria</taxon>
        <taxon>Pseudomonadati</taxon>
        <taxon>Myxococcota</taxon>
        <taxon>Myxococcia</taxon>
        <taxon>Myxococcales</taxon>
        <taxon>Cystobacterineae</taxon>
        <taxon>Myxococcaceae</taxon>
        <taxon>Myxococcus</taxon>
    </lineage>
</organism>
<feature type="chain" id="PRO_5022000245" description="Lipoprotein" evidence="1">
    <location>
        <begin position="18"/>
        <end position="81"/>
    </location>
</feature>
<sequence length="81" mass="8715">MRRLVVLFSLLGLSACGGGVESAGTEPEAVSGTEQELCSSANAWECFCAQFKTQEACRTGSQRCVWQPYTAVGSRCLPTYE</sequence>
<dbReference type="EMBL" id="VIFM01000054">
    <property type="protein sequence ID" value="TQF14959.1"/>
    <property type="molecule type" value="Genomic_DNA"/>
</dbReference>
<dbReference type="PROSITE" id="PS51257">
    <property type="entry name" value="PROKAR_LIPOPROTEIN"/>
    <property type="match status" value="1"/>
</dbReference>
<dbReference type="RefSeq" id="WP_141643326.1">
    <property type="nucleotide sequence ID" value="NZ_VIFM01000054.1"/>
</dbReference>